<dbReference type="Proteomes" id="UP001144396">
    <property type="component" value="Unassembled WGS sequence"/>
</dbReference>
<keyword evidence="2" id="KW-1185">Reference proteome</keyword>
<comment type="caution">
    <text evidence="1">The sequence shown here is derived from an EMBL/GenBank/DDBJ whole genome shotgun (WGS) entry which is preliminary data.</text>
</comment>
<dbReference type="EMBL" id="BSDP01000001">
    <property type="protein sequence ID" value="GLI26488.1"/>
    <property type="molecule type" value="Genomic_DNA"/>
</dbReference>
<dbReference type="RefSeq" id="WP_281882490.1">
    <property type="nucleotide sequence ID" value="NZ_BSDP01000001.1"/>
</dbReference>
<evidence type="ECO:0000313" key="2">
    <source>
        <dbReference type="Proteomes" id="UP001144396"/>
    </source>
</evidence>
<accession>A0A9W6CQ64</accession>
<gene>
    <name evidence="1" type="ORF">ARHIZOSPH14_07300</name>
</gene>
<sequence length="122" mass="12979">MATTVTGPAAHDGDPTPAQLFEAGDIVGLLRACHERRLEREGIPMILGLADERGTIPASTQTAQLDEAATLLDVSERYHEALVPWARDDDEGAVITVMQALAYTHFAPGALLIADTAGQKDD</sequence>
<organism evidence="1 2">
    <name type="scientific">Agromyces rhizosphaerae</name>
    <dbReference type="NCBI Taxonomy" id="88374"/>
    <lineage>
        <taxon>Bacteria</taxon>
        <taxon>Bacillati</taxon>
        <taxon>Actinomycetota</taxon>
        <taxon>Actinomycetes</taxon>
        <taxon>Micrococcales</taxon>
        <taxon>Microbacteriaceae</taxon>
        <taxon>Agromyces</taxon>
    </lineage>
</organism>
<proteinExistence type="predicted"/>
<dbReference type="AlphaFoldDB" id="A0A9W6CQ64"/>
<protein>
    <submittedName>
        <fullName evidence="1">Uncharacterized protein</fullName>
    </submittedName>
</protein>
<name>A0A9W6CQ64_9MICO</name>
<evidence type="ECO:0000313" key="1">
    <source>
        <dbReference type="EMBL" id="GLI26488.1"/>
    </source>
</evidence>
<reference evidence="1" key="1">
    <citation type="submission" date="2022-12" db="EMBL/GenBank/DDBJ databases">
        <title>Reference genome sequencing for broad-spectrum identification of bacterial and archaeal isolates by mass spectrometry.</title>
        <authorList>
            <person name="Sekiguchi Y."/>
            <person name="Tourlousse D.M."/>
        </authorList>
    </citation>
    <scope>NUCLEOTIDE SEQUENCE</scope>
    <source>
        <strain evidence="1">14</strain>
    </source>
</reference>